<keyword evidence="1" id="KW-0472">Membrane</keyword>
<dbReference type="OrthoDB" id="6432544at2759"/>
<dbReference type="AlphaFoldDB" id="A0A4Y2RNI3"/>
<dbReference type="EMBL" id="BGPR01017755">
    <property type="protein sequence ID" value="GBN77211.1"/>
    <property type="molecule type" value="Genomic_DNA"/>
</dbReference>
<evidence type="ECO:0000313" key="2">
    <source>
        <dbReference type="EMBL" id="GBN77211.1"/>
    </source>
</evidence>
<sequence length="80" mass="9321">MDVNYLKLEGEDDQLLNNTQDREAVGTLYAATVSIPVIAVVVNILSRRNERPRERDWNSVKRTIRYLKTRAELKFIISED</sequence>
<keyword evidence="1" id="KW-1133">Transmembrane helix</keyword>
<comment type="caution">
    <text evidence="2">The sequence shown here is derived from an EMBL/GenBank/DDBJ whole genome shotgun (WGS) entry which is preliminary data.</text>
</comment>
<protein>
    <submittedName>
        <fullName evidence="2">Uncharacterized protein</fullName>
    </submittedName>
</protein>
<evidence type="ECO:0000313" key="3">
    <source>
        <dbReference type="Proteomes" id="UP000499080"/>
    </source>
</evidence>
<accession>A0A4Y2RNI3</accession>
<keyword evidence="3" id="KW-1185">Reference proteome</keyword>
<name>A0A4Y2RNI3_ARAVE</name>
<reference evidence="2 3" key="1">
    <citation type="journal article" date="2019" name="Sci. Rep.">
        <title>Orb-weaving spider Araneus ventricosus genome elucidates the spidroin gene catalogue.</title>
        <authorList>
            <person name="Kono N."/>
            <person name="Nakamura H."/>
            <person name="Ohtoshi R."/>
            <person name="Moran D.A.P."/>
            <person name="Shinohara A."/>
            <person name="Yoshida Y."/>
            <person name="Fujiwara M."/>
            <person name="Mori M."/>
            <person name="Tomita M."/>
            <person name="Arakawa K."/>
        </authorList>
    </citation>
    <scope>NUCLEOTIDE SEQUENCE [LARGE SCALE GENOMIC DNA]</scope>
</reference>
<feature type="transmembrane region" description="Helical" evidence="1">
    <location>
        <begin position="24"/>
        <end position="45"/>
    </location>
</feature>
<organism evidence="2 3">
    <name type="scientific">Araneus ventricosus</name>
    <name type="common">Orbweaver spider</name>
    <name type="synonym">Epeira ventricosa</name>
    <dbReference type="NCBI Taxonomy" id="182803"/>
    <lineage>
        <taxon>Eukaryota</taxon>
        <taxon>Metazoa</taxon>
        <taxon>Ecdysozoa</taxon>
        <taxon>Arthropoda</taxon>
        <taxon>Chelicerata</taxon>
        <taxon>Arachnida</taxon>
        <taxon>Araneae</taxon>
        <taxon>Araneomorphae</taxon>
        <taxon>Entelegynae</taxon>
        <taxon>Araneoidea</taxon>
        <taxon>Araneidae</taxon>
        <taxon>Araneus</taxon>
    </lineage>
</organism>
<keyword evidence="1" id="KW-0812">Transmembrane</keyword>
<evidence type="ECO:0000256" key="1">
    <source>
        <dbReference type="SAM" id="Phobius"/>
    </source>
</evidence>
<dbReference type="Proteomes" id="UP000499080">
    <property type="component" value="Unassembled WGS sequence"/>
</dbReference>
<gene>
    <name evidence="2" type="ORF">AVEN_199286_1</name>
</gene>
<proteinExistence type="predicted"/>